<accession>A0A4V6MW16</accession>
<dbReference type="Proteomes" id="UP000292957">
    <property type="component" value="Unassembled WGS sequence"/>
</dbReference>
<proteinExistence type="predicted"/>
<protein>
    <submittedName>
        <fullName evidence="2">Uncharacterized protein</fullName>
    </submittedName>
</protein>
<gene>
    <name evidence="2" type="ORF">BD311DRAFT_751295</name>
</gene>
<evidence type="ECO:0000313" key="2">
    <source>
        <dbReference type="EMBL" id="TBU32103.1"/>
    </source>
</evidence>
<evidence type="ECO:0000256" key="1">
    <source>
        <dbReference type="SAM" id="MobiDB-lite"/>
    </source>
</evidence>
<organism evidence="2">
    <name type="scientific">Dichomitus squalens</name>
    <dbReference type="NCBI Taxonomy" id="114155"/>
    <lineage>
        <taxon>Eukaryota</taxon>
        <taxon>Fungi</taxon>
        <taxon>Dikarya</taxon>
        <taxon>Basidiomycota</taxon>
        <taxon>Agaricomycotina</taxon>
        <taxon>Agaricomycetes</taxon>
        <taxon>Polyporales</taxon>
        <taxon>Polyporaceae</taxon>
        <taxon>Dichomitus</taxon>
    </lineage>
</organism>
<reference evidence="2" key="1">
    <citation type="submission" date="2019-01" db="EMBL/GenBank/DDBJ databases">
        <title>Draft genome sequences of three monokaryotic isolates of the white-rot basidiomycete fungus Dichomitus squalens.</title>
        <authorList>
            <consortium name="DOE Joint Genome Institute"/>
            <person name="Lopez S.C."/>
            <person name="Andreopoulos B."/>
            <person name="Pangilinan J."/>
            <person name="Lipzen A."/>
            <person name="Riley R."/>
            <person name="Ahrendt S."/>
            <person name="Ng V."/>
            <person name="Barry K."/>
            <person name="Daum C."/>
            <person name="Grigoriev I.V."/>
            <person name="Hilden K.S."/>
            <person name="Makela M.R."/>
            <person name="de Vries R.P."/>
        </authorList>
    </citation>
    <scope>NUCLEOTIDE SEQUENCE [LARGE SCALE GENOMIC DNA]</scope>
    <source>
        <strain evidence="2">OM18370.1</strain>
    </source>
</reference>
<dbReference type="AlphaFoldDB" id="A0A4V6MW16"/>
<sequence>MPVLSSRREEQPEPLTSLSACLRRASVSSRSPISGIPDAACSCSHTVSSGTCRSSTTVPPKRAYTSSRTGKTGSIPRLLPSCRSAAAPIYVAFPKTAHVFGVVRIAVHEAVLAHPGGIDQYTLVTNSAPDVPSSRGPSPHSIDLRAGWAISKTGEGRARSKNFWGAAGAEREPSEEGSLAFGCGSVSVFAFVAKGPRSEQLSLQRVPTSLPGAFPSRIPRVLPARFANSPPV</sequence>
<name>A0A4V6MW16_9APHY</name>
<dbReference type="EMBL" id="ML143396">
    <property type="protein sequence ID" value="TBU32103.1"/>
    <property type="molecule type" value="Genomic_DNA"/>
</dbReference>
<feature type="region of interest" description="Disordered" evidence="1">
    <location>
        <begin position="46"/>
        <end position="72"/>
    </location>
</feature>